<dbReference type="Proteomes" id="UP000292547">
    <property type="component" value="Chromosome"/>
</dbReference>
<sequence>MSPVYATFGLEPATRVGAVLADGGYQVHRDFVDFVVDGSPLLFRLADLDAVSPLASDLPPAVLDAQVRALLLEDEPPLPGGRFVLYGCPECADLGCGAVTVVIERDGDDYRWRDFAWQTGEHVDLDRDGYHGTGPYRFHGPAYRAALTALLDGTPAGPSHRVLLIGPRVGLLAKLAAALRGIGIGADIAPDATDVPDEELRSYGAALTVSGAQREALRETFARTGTALVDAPAPVLPVLVAQLQQALDRAPGERRRLTALTATPDAAEVEVSAPGRVQLTAYRVDRLRRTQARTVLDAVLGPGHHRLPLDPRTVRGEAYLVARTSGGVLVTAVRGTSARD</sequence>
<reference evidence="1 2" key="1">
    <citation type="submission" date="2018-08" db="EMBL/GenBank/DDBJ databases">
        <title>The complete genome sequence of Streptomyces seoulensis, a pioneer strain for nickel superoxide dismutase discovery.</title>
        <authorList>
            <person name="Shin J."/>
            <person name="Lee J.-S."/>
            <person name="Lee E.-J."/>
            <person name="Youn H.-D."/>
        </authorList>
    </citation>
    <scope>NUCLEOTIDE SEQUENCE [LARGE SCALE GENOMIC DNA]</scope>
    <source>
        <strain evidence="1 2">KCTC 9819</strain>
    </source>
</reference>
<proteinExistence type="predicted"/>
<dbReference type="EMBL" id="CP032229">
    <property type="protein sequence ID" value="QBJ93170.1"/>
    <property type="molecule type" value="Genomic_DNA"/>
</dbReference>
<dbReference type="KEGG" id="sseo:D0Z67_24710"/>
<dbReference type="AlphaFoldDB" id="A0A4P6U090"/>
<dbReference type="STRING" id="73044.GCA_000725795_05761"/>
<evidence type="ECO:0000313" key="2">
    <source>
        <dbReference type="Proteomes" id="UP000292547"/>
    </source>
</evidence>
<gene>
    <name evidence="1" type="ORF">D0Z67_24710</name>
</gene>
<name>A0A4P6U090_STRSO</name>
<evidence type="ECO:0000313" key="1">
    <source>
        <dbReference type="EMBL" id="QBJ93170.1"/>
    </source>
</evidence>
<dbReference type="OrthoDB" id="5180560at2"/>
<dbReference type="GeneID" id="300102113"/>
<keyword evidence="2" id="KW-1185">Reference proteome</keyword>
<accession>A0A4P6U090</accession>
<dbReference type="RefSeq" id="WP_031183823.1">
    <property type="nucleotide sequence ID" value="NZ_CP032229.1"/>
</dbReference>
<organism evidence="1 2">
    <name type="scientific">Streptomyces seoulensis</name>
    <dbReference type="NCBI Taxonomy" id="73044"/>
    <lineage>
        <taxon>Bacteria</taxon>
        <taxon>Bacillati</taxon>
        <taxon>Actinomycetota</taxon>
        <taxon>Actinomycetes</taxon>
        <taxon>Kitasatosporales</taxon>
        <taxon>Streptomycetaceae</taxon>
        <taxon>Streptomyces</taxon>
    </lineage>
</organism>
<protein>
    <submittedName>
        <fullName evidence="1">Oxidoreductase</fullName>
    </submittedName>
</protein>